<sequence>MMVLKGFYIQNILSHPLFSYLRNTSLRKFLSNYFTFWKLLSTLKSQNEEVFKKDFEANQITKNGVKLLKRYSLNKQWHCKLFFTTKNILDTSKGQPQKHAITILFRN</sequence>
<dbReference type="AlphaFoldDB" id="A0A8S1X3V3"/>
<dbReference type="Proteomes" id="UP000683925">
    <property type="component" value="Unassembled WGS sequence"/>
</dbReference>
<organism evidence="1 2">
    <name type="scientific">Paramecium octaurelia</name>
    <dbReference type="NCBI Taxonomy" id="43137"/>
    <lineage>
        <taxon>Eukaryota</taxon>
        <taxon>Sar</taxon>
        <taxon>Alveolata</taxon>
        <taxon>Ciliophora</taxon>
        <taxon>Intramacronucleata</taxon>
        <taxon>Oligohymenophorea</taxon>
        <taxon>Peniculida</taxon>
        <taxon>Parameciidae</taxon>
        <taxon>Paramecium</taxon>
    </lineage>
</organism>
<proteinExistence type="predicted"/>
<name>A0A8S1X3V3_PAROT</name>
<reference evidence="1" key="1">
    <citation type="submission" date="2021-01" db="EMBL/GenBank/DDBJ databases">
        <authorList>
            <consortium name="Genoscope - CEA"/>
            <person name="William W."/>
        </authorList>
    </citation>
    <scope>NUCLEOTIDE SEQUENCE</scope>
</reference>
<evidence type="ECO:0000313" key="1">
    <source>
        <dbReference type="EMBL" id="CAD8196824.1"/>
    </source>
</evidence>
<dbReference type="EMBL" id="CAJJDP010000112">
    <property type="protein sequence ID" value="CAD8196824.1"/>
    <property type="molecule type" value="Genomic_DNA"/>
</dbReference>
<protein>
    <submittedName>
        <fullName evidence="1">Uncharacterized protein</fullName>
    </submittedName>
</protein>
<evidence type="ECO:0000313" key="2">
    <source>
        <dbReference type="Proteomes" id="UP000683925"/>
    </source>
</evidence>
<accession>A0A8S1X3V3</accession>
<comment type="caution">
    <text evidence="1">The sequence shown here is derived from an EMBL/GenBank/DDBJ whole genome shotgun (WGS) entry which is preliminary data.</text>
</comment>
<gene>
    <name evidence="1" type="ORF">POCTA_138.1.T1120199</name>
</gene>
<keyword evidence="2" id="KW-1185">Reference proteome</keyword>